<gene>
    <name evidence="3" type="ORF">niasHT_022546</name>
</gene>
<dbReference type="AlphaFoldDB" id="A0ABD2JR49"/>
<keyword evidence="1" id="KW-0175">Coiled coil</keyword>
<protein>
    <submittedName>
        <fullName evidence="3">Uncharacterized protein</fullName>
    </submittedName>
</protein>
<evidence type="ECO:0000313" key="4">
    <source>
        <dbReference type="Proteomes" id="UP001620626"/>
    </source>
</evidence>
<evidence type="ECO:0000256" key="2">
    <source>
        <dbReference type="SAM" id="MobiDB-lite"/>
    </source>
</evidence>
<feature type="coiled-coil region" evidence="1">
    <location>
        <begin position="131"/>
        <end position="221"/>
    </location>
</feature>
<dbReference type="EMBL" id="JBICBT010000917">
    <property type="protein sequence ID" value="KAL3093096.1"/>
    <property type="molecule type" value="Genomic_DNA"/>
</dbReference>
<accession>A0ABD2JR49</accession>
<evidence type="ECO:0000313" key="3">
    <source>
        <dbReference type="EMBL" id="KAL3093096.1"/>
    </source>
</evidence>
<proteinExistence type="predicted"/>
<name>A0ABD2JR49_9BILA</name>
<evidence type="ECO:0000256" key="1">
    <source>
        <dbReference type="SAM" id="Coils"/>
    </source>
</evidence>
<feature type="region of interest" description="Disordered" evidence="2">
    <location>
        <begin position="1"/>
        <end position="38"/>
    </location>
</feature>
<sequence>MSFSSTSENSFDEVPMPIVGGRVEGPPSLPVSRSTSSSSFTRHSWTELKADTNISDEEYADQWGRVGHGQSLRQMEFSDNDSTFGTFGCEIDGTASDALKRNLAKMALFGIIVAMIFGKSVYPWGDITKINEMSEENATKLRTELDKMVAEKWEFELKLVKLREELETERNRRKEAEKTLRKAHEQLEIDLNDRIRLETELGKTRAELVETEEKVAEAEREADGKWMGGGGMGQLNRAYRKVKRAQLAHGKLRETSEWWVPLYWRVARVTLFNER</sequence>
<keyword evidence="4" id="KW-1185">Reference proteome</keyword>
<reference evidence="3 4" key="1">
    <citation type="submission" date="2024-10" db="EMBL/GenBank/DDBJ databases">
        <authorList>
            <person name="Kim D."/>
        </authorList>
    </citation>
    <scope>NUCLEOTIDE SEQUENCE [LARGE SCALE GENOMIC DNA]</scope>
    <source>
        <strain evidence="3">BH-2024</strain>
    </source>
</reference>
<organism evidence="3 4">
    <name type="scientific">Heterodera trifolii</name>
    <dbReference type="NCBI Taxonomy" id="157864"/>
    <lineage>
        <taxon>Eukaryota</taxon>
        <taxon>Metazoa</taxon>
        <taxon>Ecdysozoa</taxon>
        <taxon>Nematoda</taxon>
        <taxon>Chromadorea</taxon>
        <taxon>Rhabditida</taxon>
        <taxon>Tylenchina</taxon>
        <taxon>Tylenchomorpha</taxon>
        <taxon>Tylenchoidea</taxon>
        <taxon>Heteroderidae</taxon>
        <taxon>Heteroderinae</taxon>
        <taxon>Heterodera</taxon>
    </lineage>
</organism>
<dbReference type="Proteomes" id="UP001620626">
    <property type="component" value="Unassembled WGS sequence"/>
</dbReference>
<comment type="caution">
    <text evidence="3">The sequence shown here is derived from an EMBL/GenBank/DDBJ whole genome shotgun (WGS) entry which is preliminary data.</text>
</comment>